<gene>
    <name evidence="4" type="ORF">Heshes_05480</name>
</gene>
<dbReference type="Gene3D" id="3.90.850.10">
    <property type="entry name" value="Fumarylacetoacetase-like, C-terminal domain"/>
    <property type="match status" value="1"/>
</dbReference>
<name>A0AA37X6F3_9BACL</name>
<evidence type="ECO:0000313" key="5">
    <source>
        <dbReference type="Proteomes" id="UP001157137"/>
    </source>
</evidence>
<dbReference type="AlphaFoldDB" id="A0AA37X6F3"/>
<feature type="domain" description="Fumarylacetoacetase-like C-terminal" evidence="3">
    <location>
        <begin position="21"/>
        <end position="210"/>
    </location>
</feature>
<evidence type="ECO:0000256" key="2">
    <source>
        <dbReference type="ARBA" id="ARBA00022723"/>
    </source>
</evidence>
<evidence type="ECO:0000259" key="3">
    <source>
        <dbReference type="Pfam" id="PF01557"/>
    </source>
</evidence>
<organism evidence="4 5">
    <name type="scientific">Alicyclobacillus hesperidum</name>
    <dbReference type="NCBI Taxonomy" id="89784"/>
    <lineage>
        <taxon>Bacteria</taxon>
        <taxon>Bacillati</taxon>
        <taxon>Bacillota</taxon>
        <taxon>Bacilli</taxon>
        <taxon>Bacillales</taxon>
        <taxon>Alicyclobacillaceae</taxon>
        <taxon>Alicyclobacillus</taxon>
    </lineage>
</organism>
<dbReference type="GO" id="GO:0018773">
    <property type="term" value="F:acetylpyruvate hydrolase activity"/>
    <property type="evidence" value="ECO:0007669"/>
    <property type="project" value="TreeGrafter"/>
</dbReference>
<comment type="caution">
    <text evidence="4">The sequence shown here is derived from an EMBL/GenBank/DDBJ whole genome shotgun (WGS) entry which is preliminary data.</text>
</comment>
<dbReference type="PANTHER" id="PTHR11820:SF7">
    <property type="entry name" value="ACYLPYRUVASE FAHD1, MITOCHONDRIAL"/>
    <property type="match status" value="1"/>
</dbReference>
<dbReference type="InterPro" id="IPR011234">
    <property type="entry name" value="Fumarylacetoacetase-like_C"/>
</dbReference>
<accession>A0AA37X6F3</accession>
<dbReference type="Proteomes" id="UP001157137">
    <property type="component" value="Unassembled WGS sequence"/>
</dbReference>
<proteinExistence type="inferred from homology"/>
<reference evidence="4" key="1">
    <citation type="submission" date="2023-02" db="EMBL/GenBank/DDBJ databases">
        <title>Proposal of a novel subspecies: Alicyclobacillus hesperidum subspecies aegle.</title>
        <authorList>
            <person name="Goto K."/>
            <person name="Fujii T."/>
            <person name="Yasui K."/>
            <person name="Mochida K."/>
            <person name="Kato-Tanaka Y."/>
            <person name="Morohoshi S."/>
            <person name="An S.Y."/>
            <person name="Kasai H."/>
            <person name="Yokota A."/>
        </authorList>
    </citation>
    <scope>NUCLEOTIDE SEQUENCE</scope>
    <source>
        <strain evidence="4">DSM 12766</strain>
    </source>
</reference>
<dbReference type="Pfam" id="PF01557">
    <property type="entry name" value="FAA_hydrolase"/>
    <property type="match status" value="1"/>
</dbReference>
<dbReference type="InterPro" id="IPR036663">
    <property type="entry name" value="Fumarylacetoacetase_C_sf"/>
</dbReference>
<protein>
    <submittedName>
        <fullName evidence="4">Fumarylacetoacetate hydrolase</fullName>
    </submittedName>
</protein>
<evidence type="ECO:0000313" key="4">
    <source>
        <dbReference type="EMBL" id="GLV12864.1"/>
    </source>
</evidence>
<keyword evidence="2" id="KW-0479">Metal-binding</keyword>
<dbReference type="SUPFAM" id="SSF56529">
    <property type="entry name" value="FAH"/>
    <property type="match status" value="1"/>
</dbReference>
<evidence type="ECO:0000256" key="1">
    <source>
        <dbReference type="ARBA" id="ARBA00010211"/>
    </source>
</evidence>
<sequence length="227" mass="24683">MMSGFTYWQGAEDVFPNVRNIFCVGRNYRDHAAELGNKVPTSPMIFGKFTHALVAARGQVPFPAGRPEIHHELEIVLWIDRTLADGDKPEQAVGAIALGLDLTDRALQSQLKAQGHPWEAAKSFRHSAIVSDFYTVSSFTDVIDSTFAMTVNGRKVQVGQPHDMVFSFADLIRHCAQTYGLGHGDLLFTGTPAGVGPLQPGDEVVLTMNGQTWASFSLAKPDEGGIV</sequence>
<dbReference type="EMBL" id="BSRA01000002">
    <property type="protein sequence ID" value="GLV12864.1"/>
    <property type="molecule type" value="Genomic_DNA"/>
</dbReference>
<dbReference type="GO" id="GO:0046872">
    <property type="term" value="F:metal ion binding"/>
    <property type="evidence" value="ECO:0007669"/>
    <property type="project" value="UniProtKB-KW"/>
</dbReference>
<dbReference type="PANTHER" id="PTHR11820">
    <property type="entry name" value="ACYLPYRUVASE"/>
    <property type="match status" value="1"/>
</dbReference>
<keyword evidence="4" id="KW-0378">Hydrolase</keyword>
<comment type="similarity">
    <text evidence="1">Belongs to the FAH family.</text>
</comment>